<dbReference type="CDD" id="cd06558">
    <property type="entry name" value="crotonase-like"/>
    <property type="match status" value="1"/>
</dbReference>
<dbReference type="Gene3D" id="1.10.12.10">
    <property type="entry name" value="Lyase 2-enoyl-coa Hydratase, Chain A, domain 2"/>
    <property type="match status" value="1"/>
</dbReference>
<dbReference type="GO" id="GO:0006635">
    <property type="term" value="P:fatty acid beta-oxidation"/>
    <property type="evidence" value="ECO:0007669"/>
    <property type="project" value="TreeGrafter"/>
</dbReference>
<dbReference type="FunFam" id="3.90.226.10:FF:000009">
    <property type="entry name" value="Carnitinyl-CoA dehydratase"/>
    <property type="match status" value="1"/>
</dbReference>
<comment type="similarity">
    <text evidence="1 6">Belongs to the enoyl-CoA hydratase/isomerase family.</text>
</comment>
<dbReference type="Pfam" id="PF00378">
    <property type="entry name" value="ECH_1"/>
    <property type="match status" value="1"/>
</dbReference>
<dbReference type="PANTHER" id="PTHR11941:SF54">
    <property type="entry name" value="ENOYL-COA HYDRATASE, MITOCHONDRIAL"/>
    <property type="match status" value="1"/>
</dbReference>
<dbReference type="AlphaFoldDB" id="A0A2P8DGF5"/>
<dbReference type="FunFam" id="1.10.12.10:FF:000001">
    <property type="entry name" value="Probable enoyl-CoA hydratase, mitochondrial"/>
    <property type="match status" value="1"/>
</dbReference>
<keyword evidence="3" id="KW-0456">Lyase</keyword>
<evidence type="ECO:0000256" key="1">
    <source>
        <dbReference type="ARBA" id="ARBA00005254"/>
    </source>
</evidence>
<dbReference type="Proteomes" id="UP000240542">
    <property type="component" value="Unassembled WGS sequence"/>
</dbReference>
<dbReference type="EC" id="4.2.1.17" evidence="2"/>
<dbReference type="RefSeq" id="WP_106584225.1">
    <property type="nucleotide sequence ID" value="NZ_PYGA01000012.1"/>
</dbReference>
<organism evidence="7 8">
    <name type="scientific">Murinocardiopsis flavida</name>
    <dbReference type="NCBI Taxonomy" id="645275"/>
    <lineage>
        <taxon>Bacteria</taxon>
        <taxon>Bacillati</taxon>
        <taxon>Actinomycetota</taxon>
        <taxon>Actinomycetes</taxon>
        <taxon>Streptosporangiales</taxon>
        <taxon>Nocardiopsidaceae</taxon>
        <taxon>Murinocardiopsis</taxon>
    </lineage>
</organism>
<evidence type="ECO:0000256" key="4">
    <source>
        <dbReference type="ARBA" id="ARBA00023709"/>
    </source>
</evidence>
<evidence type="ECO:0000313" key="8">
    <source>
        <dbReference type="Proteomes" id="UP000240542"/>
    </source>
</evidence>
<sequence>MSAGPAERVHEHLVETRGDGVAVLRVDREDALGALSRGMVEALGRYLARLRTDDDVRVLVLTGTGRGFVAGADIGEYNGVSRTAFDDYQRLSRGVFDQLAQLPQPTVAAVNGYALGGGFELALCCDLVVASTGARFGLPEVSLGLLPGGGGTVRLARAIGARTTKELVLTGRRMKPAEARDLGLLTAVTEPDELMARAGELAATIAAQAPLAVREGKRLVDDGLDTGLATALTREQQTLSWLYGTADAQEGVAAFLEKRPAVFRGR</sequence>
<evidence type="ECO:0000313" key="7">
    <source>
        <dbReference type="EMBL" id="PSK96269.1"/>
    </source>
</evidence>
<comment type="caution">
    <text evidence="7">The sequence shown here is derived from an EMBL/GenBank/DDBJ whole genome shotgun (WGS) entry which is preliminary data.</text>
</comment>
<name>A0A2P8DGF5_9ACTN</name>
<comment type="catalytic activity">
    <reaction evidence="5">
        <text>a 4-saturated-(3S)-3-hydroxyacyl-CoA = a (3E)-enoyl-CoA + H2O</text>
        <dbReference type="Rhea" id="RHEA:20724"/>
        <dbReference type="ChEBI" id="CHEBI:15377"/>
        <dbReference type="ChEBI" id="CHEBI:58521"/>
        <dbReference type="ChEBI" id="CHEBI:137480"/>
        <dbReference type="EC" id="4.2.1.17"/>
    </reaction>
</comment>
<accession>A0A2P8DGF5</accession>
<dbReference type="PANTHER" id="PTHR11941">
    <property type="entry name" value="ENOYL-COA HYDRATASE-RELATED"/>
    <property type="match status" value="1"/>
</dbReference>
<dbReference type="InterPro" id="IPR014748">
    <property type="entry name" value="Enoyl-CoA_hydra_C"/>
</dbReference>
<keyword evidence="8" id="KW-1185">Reference proteome</keyword>
<dbReference type="InterPro" id="IPR018376">
    <property type="entry name" value="Enoyl-CoA_hyd/isom_CS"/>
</dbReference>
<proteinExistence type="inferred from homology"/>
<gene>
    <name evidence="7" type="ORF">CLV63_112152</name>
</gene>
<reference evidence="7 8" key="1">
    <citation type="submission" date="2018-03" db="EMBL/GenBank/DDBJ databases">
        <title>Genomic Encyclopedia of Archaeal and Bacterial Type Strains, Phase II (KMG-II): from individual species to whole genera.</title>
        <authorList>
            <person name="Goeker M."/>
        </authorList>
    </citation>
    <scope>NUCLEOTIDE SEQUENCE [LARGE SCALE GENOMIC DNA]</scope>
    <source>
        <strain evidence="7 8">DSM 45312</strain>
    </source>
</reference>
<dbReference type="Gene3D" id="3.90.226.10">
    <property type="entry name" value="2-enoyl-CoA Hydratase, Chain A, domain 1"/>
    <property type="match status" value="1"/>
</dbReference>
<protein>
    <recommendedName>
        <fullName evidence="2">enoyl-CoA hydratase</fullName>
        <ecNumber evidence="2">4.2.1.17</ecNumber>
    </recommendedName>
</protein>
<dbReference type="PROSITE" id="PS00166">
    <property type="entry name" value="ENOYL_COA_HYDRATASE"/>
    <property type="match status" value="1"/>
</dbReference>
<dbReference type="SUPFAM" id="SSF52096">
    <property type="entry name" value="ClpP/crotonase"/>
    <property type="match status" value="1"/>
</dbReference>
<evidence type="ECO:0000256" key="6">
    <source>
        <dbReference type="RuleBase" id="RU003707"/>
    </source>
</evidence>
<comment type="catalytic activity">
    <reaction evidence="4">
        <text>a (3S)-3-hydroxyacyl-CoA = a (2E)-enoyl-CoA + H2O</text>
        <dbReference type="Rhea" id="RHEA:16105"/>
        <dbReference type="ChEBI" id="CHEBI:15377"/>
        <dbReference type="ChEBI" id="CHEBI:57318"/>
        <dbReference type="ChEBI" id="CHEBI:58856"/>
        <dbReference type="EC" id="4.2.1.17"/>
    </reaction>
</comment>
<evidence type="ECO:0000256" key="3">
    <source>
        <dbReference type="ARBA" id="ARBA00023239"/>
    </source>
</evidence>
<dbReference type="OrthoDB" id="5174409at2"/>
<dbReference type="GO" id="GO:0004300">
    <property type="term" value="F:enoyl-CoA hydratase activity"/>
    <property type="evidence" value="ECO:0007669"/>
    <property type="project" value="UniProtKB-EC"/>
</dbReference>
<dbReference type="EMBL" id="PYGA01000012">
    <property type="protein sequence ID" value="PSK96269.1"/>
    <property type="molecule type" value="Genomic_DNA"/>
</dbReference>
<dbReference type="InterPro" id="IPR029045">
    <property type="entry name" value="ClpP/crotonase-like_dom_sf"/>
</dbReference>
<dbReference type="InterPro" id="IPR001753">
    <property type="entry name" value="Enoyl-CoA_hydra/iso"/>
</dbReference>
<evidence type="ECO:0000256" key="5">
    <source>
        <dbReference type="ARBA" id="ARBA00023717"/>
    </source>
</evidence>
<evidence type="ECO:0000256" key="2">
    <source>
        <dbReference type="ARBA" id="ARBA00012076"/>
    </source>
</evidence>